<reference evidence="2 3" key="1">
    <citation type="submission" date="2006-02" db="EMBL/GenBank/DDBJ databases">
        <authorList>
            <person name="Amann R."/>
            <person name="Ferriera S."/>
            <person name="Johnson J."/>
            <person name="Kravitz S."/>
            <person name="Halpern A."/>
            <person name="Remington K."/>
            <person name="Beeson K."/>
            <person name="Tran B."/>
            <person name="Rogers Y.-H."/>
            <person name="Friedman R."/>
            <person name="Venter J.C."/>
        </authorList>
    </citation>
    <scope>NUCLEOTIDE SEQUENCE [LARGE SCALE GENOMIC DNA]</scope>
    <source>
        <strain evidence="2 3">DSM 3645</strain>
    </source>
</reference>
<dbReference type="RefSeq" id="WP_002650038.1">
    <property type="nucleotide sequence ID" value="NZ_AANZ01000002.1"/>
</dbReference>
<comment type="caution">
    <text evidence="2">The sequence shown here is derived from an EMBL/GenBank/DDBJ whole genome shotgun (WGS) entry which is preliminary data.</text>
</comment>
<gene>
    <name evidence="2" type="ORF">DSM3645_00740</name>
</gene>
<feature type="transmembrane region" description="Helical" evidence="1">
    <location>
        <begin position="26"/>
        <end position="50"/>
    </location>
</feature>
<feature type="transmembrane region" description="Helical" evidence="1">
    <location>
        <begin position="56"/>
        <end position="78"/>
    </location>
</feature>
<proteinExistence type="predicted"/>
<keyword evidence="1" id="KW-0472">Membrane</keyword>
<keyword evidence="1" id="KW-1133">Transmembrane helix</keyword>
<sequence length="243" mass="26620">MFEITTRPLNESEREKLQRKSQVRRSLFLVVMAILTLLGGGFLSALWYGIGQRIGPGWALIGLGAGWIQACLLATLASRAYFAERSARIASFLGDLQHGQVEEIQVMEADVVEIGMTGFDEPALLFAIDEGQLLLLQGLWLFGGNTYGVDLDWSLQGGAAEVFNGLPAPNSFPSSVFVVTRYPLSGDVISIRVEGEYRTPRIENVKYAEKHCTALRDCEILSGTLETLEQSLTAAYDGARKAE</sequence>
<name>A3ZMM3_9BACT</name>
<keyword evidence="1" id="KW-0812">Transmembrane</keyword>
<evidence type="ECO:0000313" key="2">
    <source>
        <dbReference type="EMBL" id="EAQ82196.1"/>
    </source>
</evidence>
<dbReference type="Proteomes" id="UP000004358">
    <property type="component" value="Unassembled WGS sequence"/>
</dbReference>
<dbReference type="HOGENOM" id="CLU_1140845_0_0_0"/>
<dbReference type="AlphaFoldDB" id="A3ZMM3"/>
<evidence type="ECO:0000313" key="3">
    <source>
        <dbReference type="Proteomes" id="UP000004358"/>
    </source>
</evidence>
<accession>A3ZMM3</accession>
<dbReference type="OrthoDB" id="9838580at2"/>
<dbReference type="EMBL" id="AANZ01000002">
    <property type="protein sequence ID" value="EAQ82196.1"/>
    <property type="molecule type" value="Genomic_DNA"/>
</dbReference>
<protein>
    <submittedName>
        <fullName evidence="2">Uncharacterized protein</fullName>
    </submittedName>
</protein>
<organism evidence="2 3">
    <name type="scientific">Blastopirellula marina DSM 3645</name>
    <dbReference type="NCBI Taxonomy" id="314230"/>
    <lineage>
        <taxon>Bacteria</taxon>
        <taxon>Pseudomonadati</taxon>
        <taxon>Planctomycetota</taxon>
        <taxon>Planctomycetia</taxon>
        <taxon>Pirellulales</taxon>
        <taxon>Pirellulaceae</taxon>
        <taxon>Blastopirellula</taxon>
    </lineage>
</organism>
<evidence type="ECO:0000256" key="1">
    <source>
        <dbReference type="SAM" id="Phobius"/>
    </source>
</evidence>